<feature type="signal peptide" evidence="9">
    <location>
        <begin position="1"/>
        <end position="21"/>
    </location>
</feature>
<evidence type="ECO:0000256" key="7">
    <source>
        <dbReference type="SAM" id="MobiDB-lite"/>
    </source>
</evidence>
<protein>
    <recommendedName>
        <fullName evidence="10">NEAT domain-containing protein</fullName>
    </recommendedName>
</protein>
<accession>A0ABR5K3S6</accession>
<dbReference type="InterPro" id="IPR050436">
    <property type="entry name" value="IsdA"/>
</dbReference>
<keyword evidence="6" id="KW-0572">Peptidoglycan-anchor</keyword>
<evidence type="ECO:0000313" key="12">
    <source>
        <dbReference type="Proteomes" id="UP000050668"/>
    </source>
</evidence>
<keyword evidence="5" id="KW-0408">Iron</keyword>
<feature type="compositionally biased region" description="Polar residues" evidence="7">
    <location>
        <begin position="160"/>
        <end position="173"/>
    </location>
</feature>
<keyword evidence="8" id="KW-1133">Transmembrane helix</keyword>
<feature type="domain" description="NEAT" evidence="10">
    <location>
        <begin position="20"/>
        <end position="137"/>
    </location>
</feature>
<keyword evidence="4 9" id="KW-0732">Signal</keyword>
<sequence length="209" mass="22974">MLVALLSILVTPNLNASAALADGKYTINYQVNKPDSSSASMANDYFLKPGTIIVKNGSSVIQLKLKNSSWMTKFESSTGGNKVISENKAEDTRIVQFALPTYTSPTAVTMKVDIDDLNYHHEYTVDFVWDAASLKNEDGSAVVAPTVKNDSNTDIETDNTGETNTSSVKEKVSNPQTNDTFPLVILLLFCVSGFILFNFKKRMKEEEII</sequence>
<dbReference type="SUPFAM" id="SSF158911">
    <property type="entry name" value="NEAT domain-like"/>
    <property type="match status" value="1"/>
</dbReference>
<comment type="caution">
    <text evidence="11">The sequence shown here is derived from an EMBL/GenBank/DDBJ whole genome shotgun (WGS) entry which is preliminary data.</text>
</comment>
<dbReference type="CDD" id="cd06920">
    <property type="entry name" value="NEAT"/>
    <property type="match status" value="1"/>
</dbReference>
<gene>
    <name evidence="11" type="ORF">AEA09_10885</name>
</gene>
<evidence type="ECO:0000256" key="6">
    <source>
        <dbReference type="ARBA" id="ARBA00023088"/>
    </source>
</evidence>
<comment type="subcellular location">
    <subcellularLocation>
        <location evidence="1">Secreted</location>
        <location evidence="1">Cell wall</location>
        <topology evidence="1">Peptidoglycan-anchor</topology>
    </subcellularLocation>
</comment>
<dbReference type="Proteomes" id="UP000050668">
    <property type="component" value="Unassembled WGS sequence"/>
</dbReference>
<evidence type="ECO:0000259" key="10">
    <source>
        <dbReference type="PROSITE" id="PS50978"/>
    </source>
</evidence>
<keyword evidence="8" id="KW-0472">Membrane</keyword>
<keyword evidence="12" id="KW-1185">Reference proteome</keyword>
<dbReference type="InterPro" id="IPR037250">
    <property type="entry name" value="NEAT_dom_sf"/>
</dbReference>
<dbReference type="SMART" id="SM00725">
    <property type="entry name" value="NEAT"/>
    <property type="match status" value="1"/>
</dbReference>
<dbReference type="PANTHER" id="PTHR37824:SF1">
    <property type="entry name" value="IRON-REGULATED SURFACE DETERMINANT PROTEIN C"/>
    <property type="match status" value="1"/>
</dbReference>
<evidence type="ECO:0000256" key="2">
    <source>
        <dbReference type="ARBA" id="ARBA00022512"/>
    </source>
</evidence>
<dbReference type="EMBL" id="LGRV01000003">
    <property type="protein sequence ID" value="KOS68999.1"/>
    <property type="molecule type" value="Genomic_DNA"/>
</dbReference>
<dbReference type="PANTHER" id="PTHR37824">
    <property type="entry name" value="IRON-REGULATED SURFACE DETERMINANT PROTEIN C"/>
    <property type="match status" value="1"/>
</dbReference>
<evidence type="ECO:0000313" key="11">
    <source>
        <dbReference type="EMBL" id="KOS68999.1"/>
    </source>
</evidence>
<keyword evidence="2" id="KW-0134">Cell wall</keyword>
<evidence type="ECO:0000256" key="8">
    <source>
        <dbReference type="SAM" id="Phobius"/>
    </source>
</evidence>
<dbReference type="InterPro" id="IPR006635">
    <property type="entry name" value="NEAT_dom"/>
</dbReference>
<feature type="chain" id="PRO_5046225004" description="NEAT domain-containing protein" evidence="9">
    <location>
        <begin position="22"/>
        <end position="209"/>
    </location>
</feature>
<keyword evidence="8" id="KW-0812">Transmembrane</keyword>
<evidence type="ECO:0000256" key="4">
    <source>
        <dbReference type="ARBA" id="ARBA00022729"/>
    </source>
</evidence>
<dbReference type="Gene3D" id="2.60.40.1850">
    <property type="match status" value="1"/>
</dbReference>
<evidence type="ECO:0000256" key="3">
    <source>
        <dbReference type="ARBA" id="ARBA00022525"/>
    </source>
</evidence>
<evidence type="ECO:0000256" key="1">
    <source>
        <dbReference type="ARBA" id="ARBA00004168"/>
    </source>
</evidence>
<dbReference type="PROSITE" id="PS50978">
    <property type="entry name" value="NEAT"/>
    <property type="match status" value="1"/>
</dbReference>
<reference evidence="12" key="1">
    <citation type="submission" date="2015-07" db="EMBL/GenBank/DDBJ databases">
        <title>Fjat-14205 dsm 2895.</title>
        <authorList>
            <person name="Liu B."/>
            <person name="Wang J."/>
            <person name="Zhu Y."/>
            <person name="Liu G."/>
            <person name="Chen Q."/>
            <person name="Chen Z."/>
            <person name="Lan J."/>
            <person name="Che J."/>
            <person name="Ge C."/>
            <person name="Shi H."/>
            <person name="Pan Z."/>
            <person name="Liu X."/>
        </authorList>
    </citation>
    <scope>NUCLEOTIDE SEQUENCE [LARGE SCALE GENOMIC DNA]</scope>
    <source>
        <strain evidence="12">DSM 25560</strain>
    </source>
</reference>
<feature type="transmembrane region" description="Helical" evidence="8">
    <location>
        <begin position="181"/>
        <end position="199"/>
    </location>
</feature>
<dbReference type="InterPro" id="IPR019909">
    <property type="entry name" value="Haem_uptake_protein_IsdC"/>
</dbReference>
<proteinExistence type="predicted"/>
<dbReference type="Pfam" id="PF05031">
    <property type="entry name" value="NEAT"/>
    <property type="match status" value="1"/>
</dbReference>
<name>A0ABR5K3S6_9BACI</name>
<keyword evidence="3" id="KW-0964">Secreted</keyword>
<evidence type="ECO:0000256" key="9">
    <source>
        <dbReference type="SAM" id="SignalP"/>
    </source>
</evidence>
<evidence type="ECO:0000256" key="5">
    <source>
        <dbReference type="ARBA" id="ARBA00023004"/>
    </source>
</evidence>
<feature type="region of interest" description="Disordered" evidence="7">
    <location>
        <begin position="149"/>
        <end position="173"/>
    </location>
</feature>
<dbReference type="NCBIfam" id="TIGR03656">
    <property type="entry name" value="IsdC"/>
    <property type="match status" value="1"/>
</dbReference>
<organism evidence="11 12">
    <name type="scientific">Lysinibacillus contaminans</name>
    <dbReference type="NCBI Taxonomy" id="1293441"/>
    <lineage>
        <taxon>Bacteria</taxon>
        <taxon>Bacillati</taxon>
        <taxon>Bacillota</taxon>
        <taxon>Bacilli</taxon>
        <taxon>Bacillales</taxon>
        <taxon>Bacillaceae</taxon>
        <taxon>Lysinibacillus</taxon>
    </lineage>
</organism>